<gene>
    <name evidence="1" type="ORF">G3M48_003044</name>
</gene>
<dbReference type="Proteomes" id="UP001397290">
    <property type="component" value="Unassembled WGS sequence"/>
</dbReference>
<sequence>MKDELKNRRENVWHSNEAISIALRTMELEDSIDEFMVVADERIKAFGLKSHSTLKSEASRDSNRSGR</sequence>
<name>A0AAW0RW14_9HYPO</name>
<organism evidence="1 2">
    <name type="scientific">Beauveria asiatica</name>
    <dbReference type="NCBI Taxonomy" id="1069075"/>
    <lineage>
        <taxon>Eukaryota</taxon>
        <taxon>Fungi</taxon>
        <taxon>Dikarya</taxon>
        <taxon>Ascomycota</taxon>
        <taxon>Pezizomycotina</taxon>
        <taxon>Sordariomycetes</taxon>
        <taxon>Hypocreomycetidae</taxon>
        <taxon>Hypocreales</taxon>
        <taxon>Cordycipitaceae</taxon>
        <taxon>Beauveria</taxon>
    </lineage>
</organism>
<proteinExistence type="predicted"/>
<reference evidence="1 2" key="1">
    <citation type="submission" date="2020-02" db="EMBL/GenBank/DDBJ databases">
        <title>Comparative genomics of the hypocrealean fungal genus Beauvera.</title>
        <authorList>
            <person name="Showalter D.N."/>
            <person name="Bushley K.E."/>
            <person name="Rehner S.A."/>
        </authorList>
    </citation>
    <scope>NUCLEOTIDE SEQUENCE [LARGE SCALE GENOMIC DNA]</scope>
    <source>
        <strain evidence="1 2">ARSEF4384</strain>
    </source>
</reference>
<comment type="caution">
    <text evidence="1">The sequence shown here is derived from an EMBL/GenBank/DDBJ whole genome shotgun (WGS) entry which is preliminary data.</text>
</comment>
<evidence type="ECO:0000313" key="1">
    <source>
        <dbReference type="EMBL" id="KAK8146499.1"/>
    </source>
</evidence>
<keyword evidence="2" id="KW-1185">Reference proteome</keyword>
<evidence type="ECO:0000313" key="2">
    <source>
        <dbReference type="Proteomes" id="UP001397290"/>
    </source>
</evidence>
<dbReference type="EMBL" id="JAAHCF010000207">
    <property type="protein sequence ID" value="KAK8146499.1"/>
    <property type="molecule type" value="Genomic_DNA"/>
</dbReference>
<accession>A0AAW0RW14</accession>
<dbReference type="AlphaFoldDB" id="A0AAW0RW14"/>
<protein>
    <submittedName>
        <fullName evidence="1">Uncharacterized protein</fullName>
    </submittedName>
</protein>